<keyword evidence="1" id="KW-0472">Membrane</keyword>
<dbReference type="NCBIfam" id="NF037970">
    <property type="entry name" value="vanZ_1"/>
    <property type="match status" value="1"/>
</dbReference>
<feature type="transmembrane region" description="Helical" evidence="1">
    <location>
        <begin position="73"/>
        <end position="94"/>
    </location>
</feature>
<keyword evidence="1" id="KW-0812">Transmembrane</keyword>
<organism evidence="3 4">
    <name type="scientific">Taibaiella soli</name>
    <dbReference type="NCBI Taxonomy" id="1649169"/>
    <lineage>
        <taxon>Bacteria</taxon>
        <taxon>Pseudomonadati</taxon>
        <taxon>Bacteroidota</taxon>
        <taxon>Chitinophagia</taxon>
        <taxon>Chitinophagales</taxon>
        <taxon>Chitinophagaceae</taxon>
        <taxon>Taibaiella</taxon>
    </lineage>
</organism>
<dbReference type="PANTHER" id="PTHR28008">
    <property type="entry name" value="DOMAIN PROTEIN, PUTATIVE (AFU_ORTHOLOGUE AFUA_3G10980)-RELATED"/>
    <property type="match status" value="1"/>
</dbReference>
<evidence type="ECO:0000313" key="3">
    <source>
        <dbReference type="EMBL" id="PZF73160.1"/>
    </source>
</evidence>
<feature type="transmembrane region" description="Helical" evidence="1">
    <location>
        <begin position="48"/>
        <end position="66"/>
    </location>
</feature>
<accession>A0A2W2ALG6</accession>
<name>A0A2W2ALG6_9BACT</name>
<dbReference type="OrthoDB" id="1524985at2"/>
<dbReference type="Pfam" id="PF04892">
    <property type="entry name" value="VanZ"/>
    <property type="match status" value="1"/>
</dbReference>
<gene>
    <name evidence="3" type="ORF">DN068_09825</name>
</gene>
<dbReference type="Proteomes" id="UP000248745">
    <property type="component" value="Unassembled WGS sequence"/>
</dbReference>
<protein>
    <recommendedName>
        <fullName evidence="2">VanZ-like domain-containing protein</fullName>
    </recommendedName>
</protein>
<sequence>MWKAFTTSSPYKKRARLLATLWTLLIFILCFMPAKDVPDVEFPLADKWVHFVLFGTFAFLWLCSWPGKKTNRLIAMFIFSVIVGWLVEEIQGMLPSLGRNKDVMDILADSIGGILGIALFYICSTIAERKISRASSNTHTITD</sequence>
<evidence type="ECO:0000256" key="1">
    <source>
        <dbReference type="SAM" id="Phobius"/>
    </source>
</evidence>
<feature type="transmembrane region" description="Helical" evidence="1">
    <location>
        <begin position="106"/>
        <end position="127"/>
    </location>
</feature>
<keyword evidence="1" id="KW-1133">Transmembrane helix</keyword>
<evidence type="ECO:0000259" key="2">
    <source>
        <dbReference type="Pfam" id="PF04892"/>
    </source>
</evidence>
<comment type="caution">
    <text evidence="3">The sequence shown here is derived from an EMBL/GenBank/DDBJ whole genome shotgun (WGS) entry which is preliminary data.</text>
</comment>
<reference evidence="3 4" key="1">
    <citation type="submission" date="2018-06" db="EMBL/GenBank/DDBJ databases">
        <title>Mucibacter soli gen. nov., sp. nov., a new member of the family Chitinophagaceae producing mucin.</title>
        <authorList>
            <person name="Kim M.-K."/>
            <person name="Park S."/>
            <person name="Kim T.-S."/>
            <person name="Joung Y."/>
            <person name="Han J.-H."/>
            <person name="Kim S.B."/>
        </authorList>
    </citation>
    <scope>NUCLEOTIDE SEQUENCE [LARGE SCALE GENOMIC DNA]</scope>
    <source>
        <strain evidence="3 4">R1-15</strain>
    </source>
</reference>
<dbReference type="InterPro" id="IPR006976">
    <property type="entry name" value="VanZ-like"/>
</dbReference>
<evidence type="ECO:0000313" key="4">
    <source>
        <dbReference type="Proteomes" id="UP000248745"/>
    </source>
</evidence>
<dbReference type="EMBL" id="QKTW01000015">
    <property type="protein sequence ID" value="PZF73160.1"/>
    <property type="molecule type" value="Genomic_DNA"/>
</dbReference>
<keyword evidence="4" id="KW-1185">Reference proteome</keyword>
<dbReference type="AlphaFoldDB" id="A0A2W2ALG6"/>
<dbReference type="PANTHER" id="PTHR28008:SF1">
    <property type="entry name" value="DOMAIN PROTEIN, PUTATIVE (AFU_ORTHOLOGUE AFUA_3G10980)-RELATED"/>
    <property type="match status" value="1"/>
</dbReference>
<proteinExistence type="predicted"/>
<feature type="domain" description="VanZ-like" evidence="2">
    <location>
        <begin position="42"/>
        <end position="123"/>
    </location>
</feature>